<evidence type="ECO:0000256" key="3">
    <source>
        <dbReference type="SAM" id="MobiDB-lite"/>
    </source>
</evidence>
<feature type="domain" description="K Homology" evidence="4">
    <location>
        <begin position="36"/>
        <end position="106"/>
    </location>
</feature>
<dbReference type="CDD" id="cd22456">
    <property type="entry name" value="KH-I_Rnc1_rpt2"/>
    <property type="match status" value="1"/>
</dbReference>
<dbReference type="STRING" id="4829.A0A163JAG3"/>
<dbReference type="Proteomes" id="UP000078561">
    <property type="component" value="Unassembled WGS sequence"/>
</dbReference>
<reference evidence="5" key="1">
    <citation type="submission" date="2016-04" db="EMBL/GenBank/DDBJ databases">
        <authorList>
            <person name="Evans L.H."/>
            <person name="Alamgir A."/>
            <person name="Owens N."/>
            <person name="Weber N.D."/>
            <person name="Virtaneva K."/>
            <person name="Barbian K."/>
            <person name="Babar A."/>
            <person name="Rosenke K."/>
        </authorList>
    </citation>
    <scope>NUCLEOTIDE SEQUENCE [LARGE SCALE GENOMIC DNA]</scope>
    <source>
        <strain evidence="5">CBS 101.48</strain>
    </source>
</reference>
<feature type="domain" description="K Homology" evidence="4">
    <location>
        <begin position="275"/>
        <end position="346"/>
    </location>
</feature>
<name>A0A163JAG3_ABSGL</name>
<dbReference type="InParanoid" id="A0A163JAG3"/>
<evidence type="ECO:0000256" key="1">
    <source>
        <dbReference type="ARBA" id="ARBA00022737"/>
    </source>
</evidence>
<dbReference type="CDD" id="cd22457">
    <property type="entry name" value="KH-I_Rnc1_rpt3"/>
    <property type="match status" value="1"/>
</dbReference>
<dbReference type="CDD" id="cd22455">
    <property type="entry name" value="KH-I_Rnc1_rpt1"/>
    <property type="match status" value="1"/>
</dbReference>
<organism evidence="5">
    <name type="scientific">Absidia glauca</name>
    <name type="common">Pin mould</name>
    <dbReference type="NCBI Taxonomy" id="4829"/>
    <lineage>
        <taxon>Eukaryota</taxon>
        <taxon>Fungi</taxon>
        <taxon>Fungi incertae sedis</taxon>
        <taxon>Mucoromycota</taxon>
        <taxon>Mucoromycotina</taxon>
        <taxon>Mucoromycetes</taxon>
        <taxon>Mucorales</taxon>
        <taxon>Cunninghamellaceae</taxon>
        <taxon>Absidia</taxon>
    </lineage>
</organism>
<feature type="region of interest" description="Disordered" evidence="3">
    <location>
        <begin position="1"/>
        <end position="33"/>
    </location>
</feature>
<dbReference type="Gene3D" id="3.30.1370.10">
    <property type="entry name" value="K Homology domain, type 1"/>
    <property type="match status" value="3"/>
</dbReference>
<dbReference type="Pfam" id="PF00013">
    <property type="entry name" value="KH_1"/>
    <property type="match status" value="3"/>
</dbReference>
<feature type="compositionally biased region" description="Polar residues" evidence="3">
    <location>
        <begin position="19"/>
        <end position="28"/>
    </location>
</feature>
<proteinExistence type="predicted"/>
<evidence type="ECO:0000259" key="4">
    <source>
        <dbReference type="SMART" id="SM00322"/>
    </source>
</evidence>
<gene>
    <name evidence="5" type="primary">ABSGL_04696.1 scaffold 5764</name>
</gene>
<feature type="domain" description="K Homology" evidence="4">
    <location>
        <begin position="126"/>
        <end position="197"/>
    </location>
</feature>
<feature type="region of interest" description="Disordered" evidence="3">
    <location>
        <begin position="214"/>
        <end position="242"/>
    </location>
</feature>
<dbReference type="OMA" id="CAPVFPM"/>
<dbReference type="FunCoup" id="A0A163JAG3">
    <property type="interactions" value="791"/>
</dbReference>
<protein>
    <recommendedName>
        <fullName evidence="4">K Homology domain-containing protein</fullName>
    </recommendedName>
</protein>
<keyword evidence="1" id="KW-0677">Repeat</keyword>
<dbReference type="EMBL" id="LT552482">
    <property type="protein sequence ID" value="SAL99115.1"/>
    <property type="molecule type" value="Genomic_DNA"/>
</dbReference>
<dbReference type="OrthoDB" id="1937934at2759"/>
<dbReference type="GO" id="GO:0003723">
    <property type="term" value="F:RNA binding"/>
    <property type="evidence" value="ECO:0007669"/>
    <property type="project" value="UniProtKB-UniRule"/>
</dbReference>
<dbReference type="InterPro" id="IPR004088">
    <property type="entry name" value="KH_dom_type_1"/>
</dbReference>
<dbReference type="SUPFAM" id="SSF54791">
    <property type="entry name" value="Eukaryotic type KH-domain (KH-domain type I)"/>
    <property type="match status" value="3"/>
</dbReference>
<keyword evidence="6" id="KW-1185">Reference proteome</keyword>
<dbReference type="PANTHER" id="PTHR10288">
    <property type="entry name" value="KH DOMAIN CONTAINING RNA BINDING PROTEIN"/>
    <property type="match status" value="1"/>
</dbReference>
<sequence length="374" mass="40327">MSQPSNNTEHLDDRYPEPSYQQEGTASPYTEEDDDGLLTLRSLVSTKEAGVIIGKGGKNVAELREATGVKAGVSKVVAGVHDRVLTINGTLEGVAKAYSSMAQTLLDNPISAANNMMTPSRINTDGLVTLRILISHNLMGTVIGRQGAKIKHIQDLSGVRMTASKTLLPQSTERVVDIRGTVDGLHMAMLEIGRCLLEDKERAYGTILYNPTKAGVPPASSSTNGPADSPHHSRRGSSVIPGTAVTTVADLDARNGDHLPPRRRSSHAAFLDDPNVCTQHISIPSDMVGCIIGKGGSKISEIRQLSGSRISIAKIPHDETGERMFTIQGTSEANERALYLLYGQLESEKERRLEGVIQEESMEEQGLEQQQEAQ</sequence>
<dbReference type="AlphaFoldDB" id="A0A163JAG3"/>
<feature type="region of interest" description="Disordered" evidence="3">
    <location>
        <begin position="351"/>
        <end position="374"/>
    </location>
</feature>
<dbReference type="SMART" id="SM00322">
    <property type="entry name" value="KH"/>
    <property type="match status" value="3"/>
</dbReference>
<dbReference type="InterPro" id="IPR049786">
    <property type="entry name" value="Rnc1_KH-I_3"/>
</dbReference>
<dbReference type="InterPro" id="IPR004087">
    <property type="entry name" value="KH_dom"/>
</dbReference>
<dbReference type="InterPro" id="IPR036612">
    <property type="entry name" value="KH_dom_type_1_sf"/>
</dbReference>
<evidence type="ECO:0000256" key="2">
    <source>
        <dbReference type="PROSITE-ProRule" id="PRU00117"/>
    </source>
</evidence>
<evidence type="ECO:0000313" key="5">
    <source>
        <dbReference type="EMBL" id="SAL99115.1"/>
    </source>
</evidence>
<evidence type="ECO:0000313" key="6">
    <source>
        <dbReference type="Proteomes" id="UP000078561"/>
    </source>
</evidence>
<accession>A0A163JAG3</accession>
<keyword evidence="2" id="KW-0694">RNA-binding</keyword>
<dbReference type="PROSITE" id="PS50084">
    <property type="entry name" value="KH_TYPE_1"/>
    <property type="match status" value="3"/>
</dbReference>